<dbReference type="PANTHER" id="PTHR45967:SF38">
    <property type="entry name" value="G-BOX-BINDING FACTOR 2"/>
    <property type="match status" value="1"/>
</dbReference>
<keyword evidence="11" id="KW-1185">Reference proteome</keyword>
<feature type="region of interest" description="Disordered" evidence="8">
    <location>
        <begin position="109"/>
        <end position="233"/>
    </location>
</feature>
<feature type="compositionally biased region" description="Low complexity" evidence="8">
    <location>
        <begin position="142"/>
        <end position="152"/>
    </location>
</feature>
<evidence type="ECO:0000256" key="2">
    <source>
        <dbReference type="ARBA" id="ARBA00007163"/>
    </source>
</evidence>
<feature type="domain" description="BZIP" evidence="9">
    <location>
        <begin position="209"/>
        <end position="272"/>
    </location>
</feature>
<evidence type="ECO:0000256" key="4">
    <source>
        <dbReference type="ARBA" id="ARBA00023125"/>
    </source>
</evidence>
<keyword evidence="4" id="KW-0238">DNA-binding</keyword>
<reference evidence="10" key="1">
    <citation type="submission" date="2024-02" db="EMBL/GenBank/DDBJ databases">
        <authorList>
            <consortium name="ELIXIR-Norway"/>
            <consortium name="Elixir Norway"/>
        </authorList>
    </citation>
    <scope>NUCLEOTIDE SEQUENCE</scope>
</reference>
<evidence type="ECO:0000256" key="8">
    <source>
        <dbReference type="SAM" id="MobiDB-lite"/>
    </source>
</evidence>
<dbReference type="Pfam" id="PF00170">
    <property type="entry name" value="bZIP_1"/>
    <property type="match status" value="1"/>
</dbReference>
<dbReference type="InterPro" id="IPR012900">
    <property type="entry name" value="MFMR"/>
</dbReference>
<dbReference type="PROSITE" id="PS00036">
    <property type="entry name" value="BZIP_BASIC"/>
    <property type="match status" value="1"/>
</dbReference>
<name>A0ABP0WCA9_9BRYO</name>
<feature type="compositionally biased region" description="Polar residues" evidence="8">
    <location>
        <begin position="177"/>
        <end position="198"/>
    </location>
</feature>
<keyword evidence="7" id="KW-0175">Coiled coil</keyword>
<sequence>MGAAGETGTTAAANKASKAGAPTAAATVTSAPPSTYSDWAAAFQAYYSAGGQPPPGAAFAGHPYMWAGQPMMPPYGSPHPQYSAMYPPAGMYAHPGMYGHYGPHTDAMVSAEQTESKPELKVTEGGRNQAQKQGSLKRSKGSKGSLLSMGTKGSEGGKGSGSMAMSQSSNGDDNESGSEGSTDGSKQMSASPSVNATPPSELWLQDEREVKRQRRKQSNRESARRSRLRKQAECEELGARADTLAVENQALRNELARVTEECKRLEAENASLVKQKVDVCFTVEAVASLLENAHA</sequence>
<gene>
    <name evidence="10" type="ORF">CSSPJE1EN1_LOCUS9540</name>
</gene>
<dbReference type="EMBL" id="OZ020111">
    <property type="protein sequence ID" value="CAK9264062.1"/>
    <property type="molecule type" value="Genomic_DNA"/>
</dbReference>
<dbReference type="Proteomes" id="UP001497444">
    <property type="component" value="Chromosome 16"/>
</dbReference>
<dbReference type="SMART" id="SM00338">
    <property type="entry name" value="BRLZ"/>
    <property type="match status" value="1"/>
</dbReference>
<dbReference type="CDD" id="cd14702">
    <property type="entry name" value="bZIP_plant_GBF1"/>
    <property type="match status" value="1"/>
</dbReference>
<feature type="region of interest" description="Disordered" evidence="8">
    <location>
        <begin position="1"/>
        <end position="31"/>
    </location>
</feature>
<dbReference type="InterPro" id="IPR045314">
    <property type="entry name" value="bZIP_plant_GBF1"/>
</dbReference>
<dbReference type="PANTHER" id="PTHR45967">
    <property type="entry name" value="G-BOX-BINDING FACTOR 3-RELATED"/>
    <property type="match status" value="1"/>
</dbReference>
<protein>
    <recommendedName>
        <fullName evidence="9">BZIP domain-containing protein</fullName>
    </recommendedName>
</protein>
<dbReference type="InterPro" id="IPR004827">
    <property type="entry name" value="bZIP"/>
</dbReference>
<keyword evidence="3" id="KW-0805">Transcription regulation</keyword>
<feature type="coiled-coil region" evidence="7">
    <location>
        <begin position="234"/>
        <end position="275"/>
    </location>
</feature>
<dbReference type="Gene3D" id="1.20.5.170">
    <property type="match status" value="1"/>
</dbReference>
<evidence type="ECO:0000256" key="6">
    <source>
        <dbReference type="ARBA" id="ARBA00023242"/>
    </source>
</evidence>
<feature type="compositionally biased region" description="Low complexity" evidence="8">
    <location>
        <begin position="161"/>
        <end position="171"/>
    </location>
</feature>
<dbReference type="InterPro" id="IPR044827">
    <property type="entry name" value="GBF-like"/>
</dbReference>
<dbReference type="Pfam" id="PF07777">
    <property type="entry name" value="MFMR"/>
    <property type="match status" value="1"/>
</dbReference>
<keyword evidence="5" id="KW-0804">Transcription</keyword>
<evidence type="ECO:0000256" key="7">
    <source>
        <dbReference type="SAM" id="Coils"/>
    </source>
</evidence>
<evidence type="ECO:0000256" key="1">
    <source>
        <dbReference type="ARBA" id="ARBA00004123"/>
    </source>
</evidence>
<evidence type="ECO:0000313" key="11">
    <source>
        <dbReference type="Proteomes" id="UP001497444"/>
    </source>
</evidence>
<feature type="compositionally biased region" description="Basic and acidic residues" evidence="8">
    <location>
        <begin position="114"/>
        <end position="124"/>
    </location>
</feature>
<accession>A0ABP0WCA9</accession>
<dbReference type="PROSITE" id="PS50217">
    <property type="entry name" value="BZIP"/>
    <property type="match status" value="1"/>
</dbReference>
<organism evidence="10 11">
    <name type="scientific">Sphagnum jensenii</name>
    <dbReference type="NCBI Taxonomy" id="128206"/>
    <lineage>
        <taxon>Eukaryota</taxon>
        <taxon>Viridiplantae</taxon>
        <taxon>Streptophyta</taxon>
        <taxon>Embryophyta</taxon>
        <taxon>Bryophyta</taxon>
        <taxon>Sphagnophytina</taxon>
        <taxon>Sphagnopsida</taxon>
        <taxon>Sphagnales</taxon>
        <taxon>Sphagnaceae</taxon>
        <taxon>Sphagnum</taxon>
    </lineage>
</organism>
<comment type="subcellular location">
    <subcellularLocation>
        <location evidence="1">Nucleus</location>
    </subcellularLocation>
</comment>
<evidence type="ECO:0000256" key="3">
    <source>
        <dbReference type="ARBA" id="ARBA00023015"/>
    </source>
</evidence>
<feature type="compositionally biased region" description="Basic and acidic residues" evidence="8">
    <location>
        <begin position="218"/>
        <end position="233"/>
    </location>
</feature>
<evidence type="ECO:0000259" key="9">
    <source>
        <dbReference type="PROSITE" id="PS50217"/>
    </source>
</evidence>
<proteinExistence type="inferred from homology"/>
<comment type="similarity">
    <text evidence="2">Belongs to the bZIP family.</text>
</comment>
<dbReference type="SUPFAM" id="SSF57959">
    <property type="entry name" value="Leucine zipper domain"/>
    <property type="match status" value="1"/>
</dbReference>
<evidence type="ECO:0000256" key="5">
    <source>
        <dbReference type="ARBA" id="ARBA00023163"/>
    </source>
</evidence>
<keyword evidence="6" id="KW-0539">Nucleus</keyword>
<dbReference type="InterPro" id="IPR046347">
    <property type="entry name" value="bZIP_sf"/>
</dbReference>
<evidence type="ECO:0000313" key="10">
    <source>
        <dbReference type="EMBL" id="CAK9264062.1"/>
    </source>
</evidence>